<dbReference type="AlphaFoldDB" id="A0A0K0E9I7"/>
<feature type="region of interest" description="Disordered" evidence="1">
    <location>
        <begin position="806"/>
        <end position="832"/>
    </location>
</feature>
<dbReference type="InterPro" id="IPR013087">
    <property type="entry name" value="Znf_C2H2_type"/>
</dbReference>
<dbReference type="PROSITE" id="PS00028">
    <property type="entry name" value="ZINC_FINGER_C2H2_1"/>
    <property type="match status" value="5"/>
</dbReference>
<evidence type="ECO:0000313" key="3">
    <source>
        <dbReference type="Proteomes" id="UP000035681"/>
    </source>
</evidence>
<dbReference type="WBParaSite" id="SSTP_0000617000.1">
    <property type="protein sequence ID" value="SSTP_0000617000.1"/>
    <property type="gene ID" value="SSTP_0000617000"/>
</dbReference>
<dbReference type="Gene3D" id="3.30.160.60">
    <property type="entry name" value="Classic Zinc Finger"/>
    <property type="match status" value="1"/>
</dbReference>
<sequence length="906" mass="102458">MSYLLMDQTNSSSPTISGCGSEINGILPEMFKVLLEQQQFNLQQNQVGHKISNHQMDSETNPLMQSVIQYNAHMNLLNEIKNSNQVKQEFDASDINNTILGWQLNKQNNHQNDSIYQQLINKLNLNNISSKQDIGVLNNALISGLQNRCATDNENVTLNSILNNIEQNSFNAAQILDQLALLGVTTPTSVKGSSFNDSNNLSFNNHNIPIREQLKASISPFSVSSQNSNNNSLYDINGQFQLRRDHQRSNTVSSKSKDTYCEYCQKYFCNRYFLKIHKLRRHKINDDDTPIKKFSMDYNGCKKDSSSEISIQEVLAKELRAMAQEKANKLISDNEITPTCDICNKTFDDTLILITHKVKEHSFDPNKNLTINTPRNIENLGLSTSPVLNSQINNNNNNNNSNISSNNNIKNENIQSNTNDDSVKIMEIIQNNNMRLQFNLPLPSNMTSPLSSLATLQNNQQIKNVNQQNSLSSLNSSQTFDNTTISRKQSSQADSTAEAFCNLCNKKVCNKYFLRTHMFKMHKIVIDDSKLSITNVDVGTDDSSVGIKFRCDICMENVVSRYELIKHKSLVHNIIINDSRKQGGLTAKNSPTYGCSSLSSCDEGYNNIQFGKSIISSDDIEMKINQEVDDTLKKIKMDVNDKGNGNNINEDTSLLQIKLYSNDNNNKMDDEIEKCNEIKNSNSPNLTSTPTTTTLTTISKSTKEFKKKNKKQKKGNPFNLPKSYRLFTCVFCDKVFISKLICKIHMKKYHEENVKEETFNLSPNYLTTNKENESNIDSYDSGVSKSVTPLHSLDLVLFDGISPMEEHTKGHRANNKEEGNNSNTSGSVSPNSIHNDEMFGKVVLDKPNAFLLQNFIVQYEKTPNIEDRYNDILPDDLKLQLPVKFISDSPFELNLKFCPIPQTTNE</sequence>
<dbReference type="Proteomes" id="UP000035681">
    <property type="component" value="Unplaced"/>
</dbReference>
<feature type="compositionally biased region" description="Polar residues" evidence="1">
    <location>
        <begin position="820"/>
        <end position="832"/>
    </location>
</feature>
<feature type="domain" description="C2H2-type" evidence="2">
    <location>
        <begin position="501"/>
        <end position="522"/>
    </location>
</feature>
<dbReference type="STRING" id="6248.A0A0K0E9I7"/>
<protein>
    <submittedName>
        <fullName evidence="4 5">C2H2-type domain-containing protein</fullName>
    </submittedName>
</protein>
<evidence type="ECO:0000256" key="1">
    <source>
        <dbReference type="SAM" id="MobiDB-lite"/>
    </source>
</evidence>
<reference evidence="4" key="1">
    <citation type="submission" date="2015-08" db="UniProtKB">
        <authorList>
            <consortium name="WormBaseParasite"/>
        </authorList>
    </citation>
    <scope>IDENTIFICATION</scope>
</reference>
<accession>A0A0K0E9I7</accession>
<evidence type="ECO:0000313" key="4">
    <source>
        <dbReference type="WBParaSite" id="SSTP_0000617000.1"/>
    </source>
</evidence>
<dbReference type="SMART" id="SM00355">
    <property type="entry name" value="ZnF_C2H2"/>
    <property type="match status" value="5"/>
</dbReference>
<feature type="domain" description="C2H2-type" evidence="2">
    <location>
        <begin position="551"/>
        <end position="572"/>
    </location>
</feature>
<feature type="domain" description="C2H2-type" evidence="2">
    <location>
        <begin position="261"/>
        <end position="282"/>
    </location>
</feature>
<dbReference type="WBParaSite" id="TCONS_00012530.p1">
    <property type="protein sequence ID" value="TCONS_00012530.p1"/>
    <property type="gene ID" value="XLOC_008183"/>
</dbReference>
<dbReference type="PANTHER" id="PTHR21190:SF1">
    <property type="entry name" value="GH10077P"/>
    <property type="match status" value="1"/>
</dbReference>
<feature type="compositionally biased region" description="Basic and acidic residues" evidence="1">
    <location>
        <begin position="806"/>
        <end position="819"/>
    </location>
</feature>
<feature type="region of interest" description="Disordered" evidence="1">
    <location>
        <begin position="389"/>
        <end position="416"/>
    </location>
</feature>
<name>A0A0K0E9I7_STRER</name>
<feature type="domain" description="C2H2-type" evidence="2">
    <location>
        <begin position="340"/>
        <end position="361"/>
    </location>
</feature>
<evidence type="ECO:0000313" key="5">
    <source>
        <dbReference type="WBParaSite" id="TCONS_00012530.p1"/>
    </source>
</evidence>
<dbReference type="PANTHER" id="PTHR21190">
    <property type="entry name" value="GH10077P"/>
    <property type="match status" value="1"/>
</dbReference>
<evidence type="ECO:0000259" key="2">
    <source>
        <dbReference type="PROSITE" id="PS00028"/>
    </source>
</evidence>
<feature type="domain" description="C2H2-type" evidence="2">
    <location>
        <begin position="729"/>
        <end position="750"/>
    </location>
</feature>
<proteinExistence type="predicted"/>
<organism evidence="4">
    <name type="scientific">Strongyloides stercoralis</name>
    <name type="common">Threadworm</name>
    <dbReference type="NCBI Taxonomy" id="6248"/>
    <lineage>
        <taxon>Eukaryota</taxon>
        <taxon>Metazoa</taxon>
        <taxon>Ecdysozoa</taxon>
        <taxon>Nematoda</taxon>
        <taxon>Chromadorea</taxon>
        <taxon>Rhabditida</taxon>
        <taxon>Tylenchina</taxon>
        <taxon>Panagrolaimomorpha</taxon>
        <taxon>Strongyloidoidea</taxon>
        <taxon>Strongyloididae</taxon>
        <taxon>Strongyloides</taxon>
    </lineage>
</organism>
<keyword evidence="3" id="KW-1185">Reference proteome</keyword>